<feature type="transmembrane region" description="Helical" evidence="10">
    <location>
        <begin position="186"/>
        <end position="205"/>
    </location>
</feature>
<protein>
    <recommendedName>
        <fullName evidence="3">histidine kinase</fullName>
        <ecNumber evidence="3">2.7.13.3</ecNumber>
    </recommendedName>
</protein>
<keyword evidence="4" id="KW-0597">Phosphoprotein</keyword>
<reference evidence="12" key="1">
    <citation type="submission" date="2018-06" db="EMBL/GenBank/DDBJ databases">
        <authorList>
            <person name="Zhirakovskaya E."/>
        </authorList>
    </citation>
    <scope>NUCLEOTIDE SEQUENCE</scope>
</reference>
<dbReference type="AlphaFoldDB" id="A0A3B0RKP4"/>
<evidence type="ECO:0000259" key="11">
    <source>
        <dbReference type="PROSITE" id="PS50109"/>
    </source>
</evidence>
<evidence type="ECO:0000313" key="12">
    <source>
        <dbReference type="EMBL" id="VAV92312.1"/>
    </source>
</evidence>
<dbReference type="Pfam" id="PF00512">
    <property type="entry name" value="HisKA"/>
    <property type="match status" value="1"/>
</dbReference>
<dbReference type="InterPro" id="IPR004358">
    <property type="entry name" value="Sig_transdc_His_kin-like_C"/>
</dbReference>
<dbReference type="InterPro" id="IPR036097">
    <property type="entry name" value="HisK_dim/P_sf"/>
</dbReference>
<dbReference type="SUPFAM" id="SSF55874">
    <property type="entry name" value="ATPase domain of HSP90 chaperone/DNA topoisomerase II/histidine kinase"/>
    <property type="match status" value="1"/>
</dbReference>
<dbReference type="SMART" id="SM00387">
    <property type="entry name" value="HATPase_c"/>
    <property type="match status" value="1"/>
</dbReference>
<evidence type="ECO:0000256" key="9">
    <source>
        <dbReference type="ARBA" id="ARBA00023136"/>
    </source>
</evidence>
<dbReference type="InterPro" id="IPR003661">
    <property type="entry name" value="HisK_dim/P_dom"/>
</dbReference>
<dbReference type="InterPro" id="IPR005467">
    <property type="entry name" value="His_kinase_dom"/>
</dbReference>
<evidence type="ECO:0000256" key="5">
    <source>
        <dbReference type="ARBA" id="ARBA00022679"/>
    </source>
</evidence>
<evidence type="ECO:0000256" key="8">
    <source>
        <dbReference type="ARBA" id="ARBA00022989"/>
    </source>
</evidence>
<accession>A0A3B0RKP4</accession>
<dbReference type="InterPro" id="IPR003594">
    <property type="entry name" value="HATPase_dom"/>
</dbReference>
<evidence type="ECO:0000256" key="4">
    <source>
        <dbReference type="ARBA" id="ARBA00022553"/>
    </source>
</evidence>
<dbReference type="CDD" id="cd00075">
    <property type="entry name" value="HATPase"/>
    <property type="match status" value="1"/>
</dbReference>
<keyword evidence="7" id="KW-0418">Kinase</keyword>
<keyword evidence="8 10" id="KW-1133">Transmembrane helix</keyword>
<evidence type="ECO:0000256" key="3">
    <source>
        <dbReference type="ARBA" id="ARBA00012438"/>
    </source>
</evidence>
<comment type="catalytic activity">
    <reaction evidence="1">
        <text>ATP + protein L-histidine = ADP + protein N-phospho-L-histidine.</text>
        <dbReference type="EC" id="2.7.13.3"/>
    </reaction>
</comment>
<keyword evidence="6 10" id="KW-0812">Transmembrane</keyword>
<feature type="domain" description="Histidine kinase" evidence="11">
    <location>
        <begin position="225"/>
        <end position="422"/>
    </location>
</feature>
<gene>
    <name evidence="12" type="ORF">MNBD_ACTINO02-2193</name>
</gene>
<dbReference type="PANTHER" id="PTHR45436:SF5">
    <property type="entry name" value="SENSOR HISTIDINE KINASE TRCS"/>
    <property type="match status" value="1"/>
</dbReference>
<dbReference type="PROSITE" id="PS50109">
    <property type="entry name" value="HIS_KIN"/>
    <property type="match status" value="1"/>
</dbReference>
<keyword evidence="9 10" id="KW-0472">Membrane</keyword>
<dbReference type="PANTHER" id="PTHR45436">
    <property type="entry name" value="SENSOR HISTIDINE KINASE YKOH"/>
    <property type="match status" value="1"/>
</dbReference>
<evidence type="ECO:0000256" key="1">
    <source>
        <dbReference type="ARBA" id="ARBA00000085"/>
    </source>
</evidence>
<dbReference type="SMART" id="SM00388">
    <property type="entry name" value="HisKA"/>
    <property type="match status" value="1"/>
</dbReference>
<dbReference type="PRINTS" id="PR00344">
    <property type="entry name" value="BCTRLSENSOR"/>
</dbReference>
<dbReference type="InterPro" id="IPR036890">
    <property type="entry name" value="HATPase_C_sf"/>
</dbReference>
<dbReference type="EMBL" id="UOEK01000024">
    <property type="protein sequence ID" value="VAV92312.1"/>
    <property type="molecule type" value="Genomic_DNA"/>
</dbReference>
<dbReference type="CDD" id="cd00082">
    <property type="entry name" value="HisKA"/>
    <property type="match status" value="1"/>
</dbReference>
<organism evidence="12">
    <name type="scientific">hydrothermal vent metagenome</name>
    <dbReference type="NCBI Taxonomy" id="652676"/>
    <lineage>
        <taxon>unclassified sequences</taxon>
        <taxon>metagenomes</taxon>
        <taxon>ecological metagenomes</taxon>
    </lineage>
</organism>
<dbReference type="Gene3D" id="1.10.287.130">
    <property type="match status" value="1"/>
</dbReference>
<dbReference type="GO" id="GO:0000155">
    <property type="term" value="F:phosphorelay sensor kinase activity"/>
    <property type="evidence" value="ECO:0007669"/>
    <property type="project" value="InterPro"/>
</dbReference>
<evidence type="ECO:0000256" key="2">
    <source>
        <dbReference type="ARBA" id="ARBA00004370"/>
    </source>
</evidence>
<keyword evidence="5" id="KW-0808">Transferase</keyword>
<dbReference type="GO" id="GO:0005886">
    <property type="term" value="C:plasma membrane"/>
    <property type="evidence" value="ECO:0007669"/>
    <property type="project" value="TreeGrafter"/>
</dbReference>
<evidence type="ECO:0000256" key="7">
    <source>
        <dbReference type="ARBA" id="ARBA00022777"/>
    </source>
</evidence>
<dbReference type="SUPFAM" id="SSF47384">
    <property type="entry name" value="Homodimeric domain of signal transducing histidine kinase"/>
    <property type="match status" value="1"/>
</dbReference>
<feature type="transmembrane region" description="Helical" evidence="10">
    <location>
        <begin position="12"/>
        <end position="34"/>
    </location>
</feature>
<comment type="subcellular location">
    <subcellularLocation>
        <location evidence="2">Membrane</location>
    </subcellularLocation>
</comment>
<proteinExistence type="predicted"/>
<evidence type="ECO:0000256" key="10">
    <source>
        <dbReference type="SAM" id="Phobius"/>
    </source>
</evidence>
<dbReference type="EC" id="2.7.13.3" evidence="3"/>
<dbReference type="Pfam" id="PF02518">
    <property type="entry name" value="HATPase_c"/>
    <property type="match status" value="1"/>
</dbReference>
<dbReference type="Gene3D" id="3.30.565.10">
    <property type="entry name" value="Histidine kinase-like ATPase, C-terminal domain"/>
    <property type="match status" value="1"/>
</dbReference>
<sequence length="422" mass="45692">MKTDAALRRIRIRLAIIYAALTGLTLIVMAGFALNSDAQVRDSSLNDDLRAAVQQASADIVLTEGGALDTEQFLANTELRQSYPIIFVWATSDSTESGVELVGEPAYDVGGDSNLEDYAASVLHEGQQWPWTLWYEPWDDAEPHINLRAQGSRITTFDGADTRLAVIAVADEADWFEGSSDFRRRIYVVSAFLVVLSALAGWFIAGRAIRPTARSLFQQERLIADAAHELRTPVARIRAVAEGGVAGDEPAEVALARVVDEAEGAGHIIDDLLTLARMDAGRQMVQTEPIRLDLLAEQIVAHYPDITLHLVPTEVYADPGLLTRAIDNLLRNAFAHGTDGSGDAAVELSVYPSTLVVSDRGPGIDMLALDHLFDRFHTDETSTGHGLGLPIARWIVEAHGGTLSAANRPDSGATFTITFPKS</sequence>
<dbReference type="InterPro" id="IPR050428">
    <property type="entry name" value="TCS_sensor_his_kinase"/>
</dbReference>
<name>A0A3B0RKP4_9ZZZZ</name>
<evidence type="ECO:0000256" key="6">
    <source>
        <dbReference type="ARBA" id="ARBA00022692"/>
    </source>
</evidence>